<comment type="similarity">
    <text evidence="1">Belongs to the LysR transcriptional regulatory family.</text>
</comment>
<keyword evidence="3" id="KW-0238">DNA-binding</keyword>
<evidence type="ECO:0000256" key="2">
    <source>
        <dbReference type="ARBA" id="ARBA00023015"/>
    </source>
</evidence>
<dbReference type="Gene3D" id="1.10.10.10">
    <property type="entry name" value="Winged helix-like DNA-binding domain superfamily/Winged helix DNA-binding domain"/>
    <property type="match status" value="1"/>
</dbReference>
<dbReference type="Pfam" id="PF00126">
    <property type="entry name" value="HTH_1"/>
    <property type="match status" value="1"/>
</dbReference>
<evidence type="ECO:0000256" key="4">
    <source>
        <dbReference type="ARBA" id="ARBA00023163"/>
    </source>
</evidence>
<dbReference type="Gene3D" id="3.40.190.290">
    <property type="match status" value="1"/>
</dbReference>
<dbReference type="GO" id="GO:0006351">
    <property type="term" value="P:DNA-templated transcription"/>
    <property type="evidence" value="ECO:0007669"/>
    <property type="project" value="TreeGrafter"/>
</dbReference>
<organism evidence="6">
    <name type="scientific">hydrothermal vent metagenome</name>
    <dbReference type="NCBI Taxonomy" id="652676"/>
    <lineage>
        <taxon>unclassified sequences</taxon>
        <taxon>metagenomes</taxon>
        <taxon>ecological metagenomes</taxon>
    </lineage>
</organism>
<evidence type="ECO:0000259" key="5">
    <source>
        <dbReference type="PROSITE" id="PS50931"/>
    </source>
</evidence>
<dbReference type="SUPFAM" id="SSF53850">
    <property type="entry name" value="Periplasmic binding protein-like II"/>
    <property type="match status" value="1"/>
</dbReference>
<keyword evidence="2" id="KW-0805">Transcription regulation</keyword>
<dbReference type="GO" id="GO:0043565">
    <property type="term" value="F:sequence-specific DNA binding"/>
    <property type="evidence" value="ECO:0007669"/>
    <property type="project" value="TreeGrafter"/>
</dbReference>
<keyword evidence="4" id="KW-0804">Transcription</keyword>
<gene>
    <name evidence="6" type="ORF">MNBD_ALPHA11-1834</name>
</gene>
<evidence type="ECO:0000313" key="6">
    <source>
        <dbReference type="EMBL" id="VAW17338.1"/>
    </source>
</evidence>
<dbReference type="InterPro" id="IPR036388">
    <property type="entry name" value="WH-like_DNA-bd_sf"/>
</dbReference>
<dbReference type="PANTHER" id="PTHR30537:SF3">
    <property type="entry name" value="TRANSCRIPTIONAL REGULATORY PROTEIN"/>
    <property type="match status" value="1"/>
</dbReference>
<dbReference type="InterPro" id="IPR005119">
    <property type="entry name" value="LysR_subst-bd"/>
</dbReference>
<dbReference type="EMBL" id="UOEQ01000133">
    <property type="protein sequence ID" value="VAW17338.1"/>
    <property type="molecule type" value="Genomic_DNA"/>
</dbReference>
<protein>
    <recommendedName>
        <fullName evidence="5">HTH lysR-type domain-containing protein</fullName>
    </recommendedName>
</protein>
<dbReference type="PANTHER" id="PTHR30537">
    <property type="entry name" value="HTH-TYPE TRANSCRIPTIONAL REGULATOR"/>
    <property type="match status" value="1"/>
</dbReference>
<dbReference type="GO" id="GO:0003700">
    <property type="term" value="F:DNA-binding transcription factor activity"/>
    <property type="evidence" value="ECO:0007669"/>
    <property type="project" value="InterPro"/>
</dbReference>
<proteinExistence type="inferred from homology"/>
<dbReference type="InterPro" id="IPR036390">
    <property type="entry name" value="WH_DNA-bd_sf"/>
</dbReference>
<dbReference type="InterPro" id="IPR058163">
    <property type="entry name" value="LysR-type_TF_proteobact-type"/>
</dbReference>
<feature type="domain" description="HTH lysR-type" evidence="5">
    <location>
        <begin position="22"/>
        <end position="79"/>
    </location>
</feature>
<dbReference type="Pfam" id="PF03466">
    <property type="entry name" value="LysR_substrate"/>
    <property type="match status" value="1"/>
</dbReference>
<evidence type="ECO:0000256" key="1">
    <source>
        <dbReference type="ARBA" id="ARBA00009437"/>
    </source>
</evidence>
<reference evidence="6" key="1">
    <citation type="submission" date="2018-06" db="EMBL/GenBank/DDBJ databases">
        <authorList>
            <person name="Zhirakovskaya E."/>
        </authorList>
    </citation>
    <scope>NUCLEOTIDE SEQUENCE</scope>
</reference>
<sequence length="317" mass="34530">MQVQKGTIVSNGGSFVDIDSEINWNDMRFLLALERYGSAIKAARMLSVSHQTVSRRLSELEKGLGARLVDRSGLNWQLTVCGQGVVRQAEEIEASIRAAALSARSKSLGMAGRVRITSAGLGFDQFIMPAIIKLRKKYPMIEYDLIADNAPLDIQSGQFDIAVRFVKSAPGHLLGRNAGALEFALYGLPEFIDKIDEAVLEKNPANVPVVAMLTSHLRTTDWLAGIVEQESHITRVSDLGVLFSSIKYGLGVGFLPVVVARQAGNLVECVSISRKSPFDVWVLTNEDSRKSDKIKTVAAQLFGEIASILEQGKEVAT</sequence>
<dbReference type="InterPro" id="IPR000847">
    <property type="entry name" value="LysR_HTH_N"/>
</dbReference>
<evidence type="ECO:0000256" key="3">
    <source>
        <dbReference type="ARBA" id="ARBA00023125"/>
    </source>
</evidence>
<dbReference type="AlphaFoldDB" id="A0A3B0THC0"/>
<accession>A0A3B0THC0</accession>
<dbReference type="PROSITE" id="PS50931">
    <property type="entry name" value="HTH_LYSR"/>
    <property type="match status" value="1"/>
</dbReference>
<dbReference type="SUPFAM" id="SSF46785">
    <property type="entry name" value="Winged helix' DNA-binding domain"/>
    <property type="match status" value="1"/>
</dbReference>
<name>A0A3B0THC0_9ZZZZ</name>